<proteinExistence type="predicted"/>
<feature type="transmembrane region" description="Helical" evidence="6">
    <location>
        <begin position="297"/>
        <end position="315"/>
    </location>
</feature>
<feature type="transmembrane region" description="Helical" evidence="6">
    <location>
        <begin position="382"/>
        <end position="402"/>
    </location>
</feature>
<evidence type="ECO:0000313" key="8">
    <source>
        <dbReference type="EMBL" id="MDQ0348995.1"/>
    </source>
</evidence>
<dbReference type="InterPro" id="IPR007016">
    <property type="entry name" value="O-antigen_ligase-rel_domated"/>
</dbReference>
<dbReference type="PANTHER" id="PTHR37422">
    <property type="entry name" value="TEICHURONIC ACID BIOSYNTHESIS PROTEIN TUAE"/>
    <property type="match status" value="1"/>
</dbReference>
<evidence type="ECO:0000256" key="4">
    <source>
        <dbReference type="ARBA" id="ARBA00023136"/>
    </source>
</evidence>
<accession>A0ABU0DKQ6</accession>
<evidence type="ECO:0000256" key="1">
    <source>
        <dbReference type="ARBA" id="ARBA00004141"/>
    </source>
</evidence>
<evidence type="ECO:0000256" key="5">
    <source>
        <dbReference type="SAM" id="MobiDB-lite"/>
    </source>
</evidence>
<dbReference type="EMBL" id="JAUSUH010000008">
    <property type="protein sequence ID" value="MDQ0348995.1"/>
    <property type="molecule type" value="Genomic_DNA"/>
</dbReference>
<feature type="domain" description="O-antigen ligase-related" evidence="7">
    <location>
        <begin position="247"/>
        <end position="394"/>
    </location>
</feature>
<feature type="transmembrane region" description="Helical" evidence="6">
    <location>
        <begin position="70"/>
        <end position="91"/>
    </location>
</feature>
<keyword evidence="2 6" id="KW-0812">Transmembrane</keyword>
<comment type="subcellular location">
    <subcellularLocation>
        <location evidence="1">Membrane</location>
        <topology evidence="1">Multi-pass membrane protein</topology>
    </subcellularLocation>
</comment>
<reference evidence="8 9" key="1">
    <citation type="submission" date="2023-07" db="EMBL/GenBank/DDBJ databases">
        <title>Genomic Encyclopedia of Type Strains, Phase IV (KMG-IV): sequencing the most valuable type-strain genomes for metagenomic binning, comparative biology and taxonomic classification.</title>
        <authorList>
            <person name="Goeker M."/>
        </authorList>
    </citation>
    <scope>NUCLEOTIDE SEQUENCE [LARGE SCALE GENOMIC DNA]</scope>
    <source>
        <strain evidence="8 9">DSM 1277</strain>
    </source>
</reference>
<dbReference type="Pfam" id="PF04932">
    <property type="entry name" value="Wzy_C"/>
    <property type="match status" value="1"/>
</dbReference>
<gene>
    <name evidence="8" type="ORF">J2S76_003429</name>
</gene>
<organism evidence="8 9">
    <name type="scientific">Ancylobacter vacuolatus</name>
    <dbReference type="NCBI Taxonomy" id="223389"/>
    <lineage>
        <taxon>Bacteria</taxon>
        <taxon>Pseudomonadati</taxon>
        <taxon>Pseudomonadota</taxon>
        <taxon>Alphaproteobacteria</taxon>
        <taxon>Hyphomicrobiales</taxon>
        <taxon>Xanthobacteraceae</taxon>
        <taxon>Ancylobacter</taxon>
    </lineage>
</organism>
<feature type="transmembrane region" description="Helical" evidence="6">
    <location>
        <begin position="238"/>
        <end position="258"/>
    </location>
</feature>
<dbReference type="Proteomes" id="UP001238467">
    <property type="component" value="Unassembled WGS sequence"/>
</dbReference>
<dbReference type="RefSeq" id="WP_307062286.1">
    <property type="nucleotide sequence ID" value="NZ_JAUSUH010000008.1"/>
</dbReference>
<sequence length="518" mass="54882">MALFLKPHGDWGPAYVGSVLLLFANVVLGGATRTGYLADVLLQFFSLPFLALAAWLWLDRLTARPARLSFGLACGAGMAVVGLLIALAQFIPLFGAPGWEGLSARIVAAGGAGLEGAWTGSSSVDPAASLAALPAVLPPLALFLLVALLDEDRRLRFAGWAVGFGMMALGLGIAQVMQGPASPLRFFEISNRTESVGFFANRNHFAAQLYVTFLLGVAWLAARGERVLSHRTPTTGRAIWFAAAFSLALLLLAGIALARSRAGILLLLVGVAGVVAMAPALLALLSGREGRPRRVRSLVILIAAGLVLLVGQLGAERFLTRFDAGLVDQLRATLNEKTLQAATEALPFGTGLGTFTAVFPVYEDTTLSPQYINRAHDDWLEFFLETGLAGALLLAIFLIWYGERIWRVWFSAVPAGEARLRLLQQCASLAILLLMLHSVVDYPLRTATMLAYFAACCALMTPRARAAVAAAGASSGPVPQERAGRRLPASVPPGERRQRGSTASARIAASGSLSSERV</sequence>
<dbReference type="InterPro" id="IPR051533">
    <property type="entry name" value="WaaL-like"/>
</dbReference>
<keyword evidence="4 6" id="KW-0472">Membrane</keyword>
<feature type="transmembrane region" description="Helical" evidence="6">
    <location>
        <begin position="36"/>
        <end position="58"/>
    </location>
</feature>
<feature type="transmembrane region" description="Helical" evidence="6">
    <location>
        <begin position="127"/>
        <end position="150"/>
    </location>
</feature>
<evidence type="ECO:0000259" key="7">
    <source>
        <dbReference type="Pfam" id="PF04932"/>
    </source>
</evidence>
<comment type="caution">
    <text evidence="8">The sequence shown here is derived from an EMBL/GenBank/DDBJ whole genome shotgun (WGS) entry which is preliminary data.</text>
</comment>
<evidence type="ECO:0000313" key="9">
    <source>
        <dbReference type="Proteomes" id="UP001238467"/>
    </source>
</evidence>
<protein>
    <submittedName>
        <fullName evidence="8">O-antigen ligase</fullName>
    </submittedName>
</protein>
<feature type="transmembrane region" description="Helical" evidence="6">
    <location>
        <begin position="12"/>
        <end position="30"/>
    </location>
</feature>
<keyword evidence="9" id="KW-1185">Reference proteome</keyword>
<keyword evidence="3 6" id="KW-1133">Transmembrane helix</keyword>
<dbReference type="PANTHER" id="PTHR37422:SF23">
    <property type="entry name" value="TEICHURONIC ACID BIOSYNTHESIS PROTEIN TUAE"/>
    <property type="match status" value="1"/>
</dbReference>
<keyword evidence="8" id="KW-0436">Ligase</keyword>
<dbReference type="GO" id="GO:0016874">
    <property type="term" value="F:ligase activity"/>
    <property type="evidence" value="ECO:0007669"/>
    <property type="project" value="UniProtKB-KW"/>
</dbReference>
<evidence type="ECO:0000256" key="6">
    <source>
        <dbReference type="SAM" id="Phobius"/>
    </source>
</evidence>
<feature type="transmembrane region" description="Helical" evidence="6">
    <location>
        <begin position="205"/>
        <end position="222"/>
    </location>
</feature>
<feature type="transmembrane region" description="Helical" evidence="6">
    <location>
        <begin position="157"/>
        <end position="177"/>
    </location>
</feature>
<feature type="transmembrane region" description="Helical" evidence="6">
    <location>
        <begin position="264"/>
        <end position="285"/>
    </location>
</feature>
<feature type="region of interest" description="Disordered" evidence="5">
    <location>
        <begin position="474"/>
        <end position="518"/>
    </location>
</feature>
<name>A0ABU0DKQ6_9HYPH</name>
<evidence type="ECO:0000256" key="2">
    <source>
        <dbReference type="ARBA" id="ARBA00022692"/>
    </source>
</evidence>
<evidence type="ECO:0000256" key="3">
    <source>
        <dbReference type="ARBA" id="ARBA00022989"/>
    </source>
</evidence>